<dbReference type="AlphaFoldDB" id="A0A8W8MLB8"/>
<evidence type="ECO:0000313" key="2">
    <source>
        <dbReference type="Proteomes" id="UP000005408"/>
    </source>
</evidence>
<organism evidence="1 2">
    <name type="scientific">Magallana gigas</name>
    <name type="common">Pacific oyster</name>
    <name type="synonym">Crassostrea gigas</name>
    <dbReference type="NCBI Taxonomy" id="29159"/>
    <lineage>
        <taxon>Eukaryota</taxon>
        <taxon>Metazoa</taxon>
        <taxon>Spiralia</taxon>
        <taxon>Lophotrochozoa</taxon>
        <taxon>Mollusca</taxon>
        <taxon>Bivalvia</taxon>
        <taxon>Autobranchia</taxon>
        <taxon>Pteriomorphia</taxon>
        <taxon>Ostreida</taxon>
        <taxon>Ostreoidea</taxon>
        <taxon>Ostreidae</taxon>
        <taxon>Magallana</taxon>
    </lineage>
</organism>
<protein>
    <submittedName>
        <fullName evidence="1">Uncharacterized protein</fullName>
    </submittedName>
</protein>
<proteinExistence type="predicted"/>
<dbReference type="EnsemblMetazoa" id="G33826.1">
    <property type="protein sequence ID" value="G33826.1:cds"/>
    <property type="gene ID" value="G33826"/>
</dbReference>
<dbReference type="SUPFAM" id="SSF50249">
    <property type="entry name" value="Nucleic acid-binding proteins"/>
    <property type="match status" value="1"/>
</dbReference>
<dbReference type="InterPro" id="IPR012340">
    <property type="entry name" value="NA-bd_OB-fold"/>
</dbReference>
<evidence type="ECO:0000313" key="1">
    <source>
        <dbReference type="EnsemblMetazoa" id="G33826.1:cds"/>
    </source>
</evidence>
<sequence length="240" mass="26745">MTDEAGPSKKMKSSSTFGAQQKVYVLEPTEIRTNSNGLSFGIATVLCKATNYNKVHDLFFPEKFIAKLNESVRRSVILNGYSLRDNGQMNLTDSSKISEVLETPNSKRRILTVGDKTGEIDIKMWGERKANLVTRPNINILLTCLKVDVYNGRVSLNSCVSTTVEIIEDLEPVEGVIEAACFDEDEMSIMVGESLFDVTPEQMQRIFPLLQFIDQKVIKAKHQGSSITEIVSVSDENDVD</sequence>
<dbReference type="Proteomes" id="UP000005408">
    <property type="component" value="Unassembled WGS sequence"/>
</dbReference>
<keyword evidence="2" id="KW-1185">Reference proteome</keyword>
<dbReference type="Gene3D" id="2.40.50.140">
    <property type="entry name" value="Nucleic acid-binding proteins"/>
    <property type="match status" value="1"/>
</dbReference>
<reference evidence="1" key="1">
    <citation type="submission" date="2022-08" db="UniProtKB">
        <authorList>
            <consortium name="EnsemblMetazoa"/>
        </authorList>
    </citation>
    <scope>IDENTIFICATION</scope>
    <source>
        <strain evidence="1">05x7-T-G4-1.051#20</strain>
    </source>
</reference>
<accession>A0A8W8MLB8</accession>
<name>A0A8W8MLB8_MAGGI</name>